<dbReference type="EMBL" id="HE806316">
    <property type="protein sequence ID" value="CCH58414.1"/>
    <property type="molecule type" value="Genomic_DNA"/>
</dbReference>
<dbReference type="GO" id="GO:0004622">
    <property type="term" value="F:phosphatidylcholine lysophospholipase activity"/>
    <property type="evidence" value="ECO:0007669"/>
    <property type="project" value="EnsemblFungi"/>
</dbReference>
<evidence type="ECO:0000256" key="1">
    <source>
        <dbReference type="ARBA" id="ARBA00007920"/>
    </source>
</evidence>
<evidence type="ECO:0000256" key="4">
    <source>
        <dbReference type="SAM" id="Phobius"/>
    </source>
</evidence>
<comment type="similarity">
    <text evidence="1">Belongs to the putative lipase ROG1 family.</text>
</comment>
<feature type="transmembrane region" description="Helical" evidence="4">
    <location>
        <begin position="284"/>
        <end position="315"/>
    </location>
</feature>
<dbReference type="KEGG" id="tbl:TBLA_0A06220"/>
<organism evidence="6 7">
    <name type="scientific">Henningerozyma blattae (strain ATCC 34711 / CBS 6284 / DSM 70876 / NBRC 10599 / NRRL Y-10934 / UCD 77-7)</name>
    <name type="common">Yeast</name>
    <name type="synonym">Tetrapisispora blattae</name>
    <dbReference type="NCBI Taxonomy" id="1071380"/>
    <lineage>
        <taxon>Eukaryota</taxon>
        <taxon>Fungi</taxon>
        <taxon>Dikarya</taxon>
        <taxon>Ascomycota</taxon>
        <taxon>Saccharomycotina</taxon>
        <taxon>Saccharomycetes</taxon>
        <taxon>Saccharomycetales</taxon>
        <taxon>Saccharomycetaceae</taxon>
        <taxon>Henningerozyma</taxon>
    </lineage>
</organism>
<keyword evidence="4" id="KW-0472">Membrane</keyword>
<gene>
    <name evidence="6" type="primary">TBLA0A06220</name>
    <name evidence="6" type="ORF">TBLA_0A06220</name>
</gene>
<dbReference type="FunCoup" id="I2GWB2">
    <property type="interactions" value="152"/>
</dbReference>
<dbReference type="OrthoDB" id="273452at2759"/>
<dbReference type="PANTHER" id="PTHR12482">
    <property type="entry name" value="LIPASE ROG1-RELATED-RELATED"/>
    <property type="match status" value="1"/>
</dbReference>
<dbReference type="RefSeq" id="XP_004177933.1">
    <property type="nucleotide sequence ID" value="XM_004177885.1"/>
</dbReference>
<evidence type="ECO:0000259" key="5">
    <source>
        <dbReference type="Pfam" id="PF05057"/>
    </source>
</evidence>
<dbReference type="GeneID" id="14493320"/>
<keyword evidence="4" id="KW-1133">Transmembrane helix</keyword>
<sequence>MTIINKKDQHLFVLIHGLWGNYKHMDSLKQIFKSYFKNDQIVIFTPAENAKFKTIDGIELVGYRTLIELCQFIKSYYNLNPNSRFTKISFLGYSMGGLVSRFVIGKMQNECYEFFKDIEPYLFITMATPHIGVNFYNPTSIVKIILYSFLKFLGSNVLGKSGHELFISDGNLNKEPILVQLSKGDYLKGLERFKYRIAMANTKNDRTVAFYTSFITNVDPFIQYNHTLKFQYESHPPGKYDKFHSLPRILDMDKLDPKLLYSPFIKISNLNDDYASIALHYWKWIYMIPMLIFIICVILPIAFVLNLSATIYSYIINYKYAKMLRDGDLPNLVQNKISNTDKLKDLVVDTYSTITISNTGTIVNEEEEEEEEECTETSSLSSNELHLDSTHHTDDSEWLNFISKYSNNWKNPNSEKFTKLPFDNNRLVILKNLNTLSWIRIPVYVKSVNAHAGIVARRGLDNHTAKTSYASLQFTSQLLDFLFKRCDDYTSISDDIV</sequence>
<feature type="domain" description="DUF676" evidence="5">
    <location>
        <begin position="6"/>
        <end position="212"/>
    </location>
</feature>
<feature type="compositionally biased region" description="Acidic residues" evidence="3">
    <location>
        <begin position="364"/>
        <end position="375"/>
    </location>
</feature>
<keyword evidence="2" id="KW-0443">Lipid metabolism</keyword>
<dbReference type="PANTHER" id="PTHR12482:SF24">
    <property type="entry name" value="LIPID DROPLET PHOSPHOLIPASE 1"/>
    <property type="match status" value="1"/>
</dbReference>
<dbReference type="InterPro" id="IPR044294">
    <property type="entry name" value="Lipase-like"/>
</dbReference>
<feature type="region of interest" description="Disordered" evidence="3">
    <location>
        <begin position="364"/>
        <end position="388"/>
    </location>
</feature>
<dbReference type="SUPFAM" id="SSF53474">
    <property type="entry name" value="alpha/beta-Hydrolases"/>
    <property type="match status" value="1"/>
</dbReference>
<dbReference type="eggNOG" id="KOG4372">
    <property type="taxonomic scope" value="Eukaryota"/>
</dbReference>
<reference evidence="6 7" key="1">
    <citation type="journal article" date="2011" name="Proc. Natl. Acad. Sci. U.S.A.">
        <title>Evolutionary erosion of yeast sex chromosomes by mating-type switching accidents.</title>
        <authorList>
            <person name="Gordon J.L."/>
            <person name="Armisen D."/>
            <person name="Proux-Wera E."/>
            <person name="Oheigeartaigh S.S."/>
            <person name="Byrne K.P."/>
            <person name="Wolfe K.H."/>
        </authorList>
    </citation>
    <scope>NUCLEOTIDE SEQUENCE [LARGE SCALE GENOMIC DNA]</scope>
    <source>
        <strain evidence="7">ATCC 34711 / CBS 6284 / DSM 70876 / NBRC 10599 / NRRL Y-10934 / UCD 77-7</strain>
    </source>
</reference>
<name>I2GWB2_HENB6</name>
<dbReference type="GO" id="GO:0047372">
    <property type="term" value="F:monoacylglycerol lipase activity"/>
    <property type="evidence" value="ECO:0007669"/>
    <property type="project" value="TreeGrafter"/>
</dbReference>
<evidence type="ECO:0000256" key="2">
    <source>
        <dbReference type="ARBA" id="ARBA00022963"/>
    </source>
</evidence>
<dbReference type="InParanoid" id="I2GWB2"/>
<accession>I2GWB2</accession>
<dbReference type="OMA" id="DWIKIPV"/>
<dbReference type="Pfam" id="PF05057">
    <property type="entry name" value="DUF676"/>
    <property type="match status" value="1"/>
</dbReference>
<keyword evidence="4" id="KW-0812">Transmembrane</keyword>
<dbReference type="GO" id="GO:0005811">
    <property type="term" value="C:lipid droplet"/>
    <property type="evidence" value="ECO:0007669"/>
    <property type="project" value="EnsemblFungi"/>
</dbReference>
<dbReference type="HOGENOM" id="CLU_027968_2_0_1"/>
<keyword evidence="2" id="KW-0442">Lipid degradation</keyword>
<dbReference type="InterPro" id="IPR029058">
    <property type="entry name" value="AB_hydrolase_fold"/>
</dbReference>
<dbReference type="GO" id="GO:0055088">
    <property type="term" value="P:lipid homeostasis"/>
    <property type="evidence" value="ECO:0007669"/>
    <property type="project" value="EnsemblFungi"/>
</dbReference>
<dbReference type="GO" id="GO:0016042">
    <property type="term" value="P:lipid catabolic process"/>
    <property type="evidence" value="ECO:0007669"/>
    <property type="project" value="UniProtKB-KW"/>
</dbReference>
<evidence type="ECO:0000313" key="6">
    <source>
        <dbReference type="EMBL" id="CCH58414.1"/>
    </source>
</evidence>
<evidence type="ECO:0000313" key="7">
    <source>
        <dbReference type="Proteomes" id="UP000002866"/>
    </source>
</evidence>
<dbReference type="InterPro" id="IPR007751">
    <property type="entry name" value="DUF676_lipase-like"/>
</dbReference>
<protein>
    <recommendedName>
        <fullName evidence="5">DUF676 domain-containing protein</fullName>
    </recommendedName>
</protein>
<dbReference type="Proteomes" id="UP000002866">
    <property type="component" value="Chromosome 1"/>
</dbReference>
<proteinExistence type="inferred from homology"/>
<evidence type="ECO:0000256" key="3">
    <source>
        <dbReference type="SAM" id="MobiDB-lite"/>
    </source>
</evidence>
<dbReference type="Gene3D" id="3.40.50.1820">
    <property type="entry name" value="alpha/beta hydrolase"/>
    <property type="match status" value="1"/>
</dbReference>
<dbReference type="AlphaFoldDB" id="I2GWB2"/>
<keyword evidence="7" id="KW-1185">Reference proteome</keyword>